<name>X0T4E4_9ZZZZ</name>
<sequence length="64" mass="7336">DCGDPMKRSDAWYIAVRALRLHFLQGNSQIEGRDKWIDEQVVETLHQIRMTGASKDTTTMVDNS</sequence>
<feature type="non-terminal residue" evidence="1">
    <location>
        <position position="1"/>
    </location>
</feature>
<evidence type="ECO:0000313" key="1">
    <source>
        <dbReference type="EMBL" id="GAF70935.1"/>
    </source>
</evidence>
<dbReference type="EMBL" id="BARS01005281">
    <property type="protein sequence ID" value="GAF70935.1"/>
    <property type="molecule type" value="Genomic_DNA"/>
</dbReference>
<accession>X0T4E4</accession>
<dbReference type="AlphaFoldDB" id="X0T4E4"/>
<proteinExistence type="predicted"/>
<organism evidence="1">
    <name type="scientific">marine sediment metagenome</name>
    <dbReference type="NCBI Taxonomy" id="412755"/>
    <lineage>
        <taxon>unclassified sequences</taxon>
        <taxon>metagenomes</taxon>
        <taxon>ecological metagenomes</taxon>
    </lineage>
</organism>
<comment type="caution">
    <text evidence="1">The sequence shown here is derived from an EMBL/GenBank/DDBJ whole genome shotgun (WGS) entry which is preliminary data.</text>
</comment>
<reference evidence="1" key="1">
    <citation type="journal article" date="2014" name="Front. Microbiol.">
        <title>High frequency of phylogenetically diverse reductive dehalogenase-homologous genes in deep subseafloor sedimentary metagenomes.</title>
        <authorList>
            <person name="Kawai M."/>
            <person name="Futagami T."/>
            <person name="Toyoda A."/>
            <person name="Takaki Y."/>
            <person name="Nishi S."/>
            <person name="Hori S."/>
            <person name="Arai W."/>
            <person name="Tsubouchi T."/>
            <person name="Morono Y."/>
            <person name="Uchiyama I."/>
            <person name="Ito T."/>
            <person name="Fujiyama A."/>
            <person name="Inagaki F."/>
            <person name="Takami H."/>
        </authorList>
    </citation>
    <scope>NUCLEOTIDE SEQUENCE</scope>
    <source>
        <strain evidence="1">Expedition CK06-06</strain>
    </source>
</reference>
<protein>
    <submittedName>
        <fullName evidence="1">Uncharacterized protein</fullName>
    </submittedName>
</protein>
<gene>
    <name evidence="1" type="ORF">S01H1_10338</name>
</gene>